<keyword evidence="4" id="KW-1185">Reference proteome</keyword>
<sequence length="152" mass="17582">MKNTIGLLLVMAFLTSCNDKSKQETTTSKKEIEGTWRLISAETTEKDSTFSTFNPKTKMIKIINDSHFAFFNHDLNNGKKADALFFGGGGKYTLKDSTYTENLEYFNNRDWENNKFEFTVKVKNDTLIQKGIEKIEKLGIDRIIVEKYVREK</sequence>
<evidence type="ECO:0000313" key="4">
    <source>
        <dbReference type="Proteomes" id="UP000198424"/>
    </source>
</evidence>
<proteinExistence type="predicted"/>
<dbReference type="Proteomes" id="UP000198424">
    <property type="component" value="Unassembled WGS sequence"/>
</dbReference>
<evidence type="ECO:0000313" key="3">
    <source>
        <dbReference type="Proteomes" id="UP000028712"/>
    </source>
</evidence>
<dbReference type="PROSITE" id="PS51257">
    <property type="entry name" value="PROKAR_LIPOPROTEIN"/>
    <property type="match status" value="1"/>
</dbReference>
<reference evidence="2 4" key="2">
    <citation type="submission" date="2016-11" db="EMBL/GenBank/DDBJ databases">
        <title>Whole genomes of Flavobacteriaceae.</title>
        <authorList>
            <person name="Stine C."/>
            <person name="Li C."/>
            <person name="Tadesse D."/>
        </authorList>
    </citation>
    <scope>NUCLEOTIDE SEQUENCE [LARGE SCALE GENOMIC DNA]</scope>
    <source>
        <strain evidence="2 4">ATCC 29551</strain>
    </source>
</reference>
<dbReference type="OrthoDB" id="1493972at2"/>
<protein>
    <recommendedName>
        <fullName evidence="5">Lipocalin-like domain-containing protein</fullName>
    </recommendedName>
</protein>
<name>A0A086AS85_FLAHY</name>
<dbReference type="EMBL" id="MUGY01000002">
    <property type="protein sequence ID" value="OXA97681.1"/>
    <property type="molecule type" value="Genomic_DNA"/>
</dbReference>
<dbReference type="AlphaFoldDB" id="A0A086AS85"/>
<accession>A0A086AS85</accession>
<reference evidence="1 3" key="1">
    <citation type="submission" date="2014-07" db="EMBL/GenBank/DDBJ databases">
        <title>Genome of Flavobacterium hydatis DSM 2063.</title>
        <authorList>
            <person name="Pipes S.E."/>
            <person name="Stropko S.J."/>
            <person name="Newman J.D."/>
        </authorList>
    </citation>
    <scope>NUCLEOTIDE SEQUENCE [LARGE SCALE GENOMIC DNA]</scope>
    <source>
        <strain evidence="1 3">DSM 2063</strain>
    </source>
</reference>
<organism evidence="1 3">
    <name type="scientific">Flavobacterium hydatis</name>
    <name type="common">Cytophaga aquatilis</name>
    <dbReference type="NCBI Taxonomy" id="991"/>
    <lineage>
        <taxon>Bacteria</taxon>
        <taxon>Pseudomonadati</taxon>
        <taxon>Bacteroidota</taxon>
        <taxon>Flavobacteriia</taxon>
        <taxon>Flavobacteriales</taxon>
        <taxon>Flavobacteriaceae</taxon>
        <taxon>Flavobacterium</taxon>
    </lineage>
</organism>
<dbReference type="EMBL" id="JPRM01000003">
    <property type="protein sequence ID" value="KFF19549.1"/>
    <property type="molecule type" value="Genomic_DNA"/>
</dbReference>
<dbReference type="RefSeq" id="WP_035618742.1">
    <property type="nucleotide sequence ID" value="NZ_JBEWQG010000023.1"/>
</dbReference>
<evidence type="ECO:0000313" key="2">
    <source>
        <dbReference type="EMBL" id="OXA97681.1"/>
    </source>
</evidence>
<evidence type="ECO:0000313" key="1">
    <source>
        <dbReference type="EMBL" id="KFF19549.1"/>
    </source>
</evidence>
<gene>
    <name evidence="2" type="ORF">B0A62_02135</name>
    <name evidence="1" type="ORF">IW20_03470</name>
</gene>
<evidence type="ECO:0008006" key="5">
    <source>
        <dbReference type="Google" id="ProtNLM"/>
    </source>
</evidence>
<dbReference type="Proteomes" id="UP000028712">
    <property type="component" value="Unassembled WGS sequence"/>
</dbReference>
<comment type="caution">
    <text evidence="1">The sequence shown here is derived from an EMBL/GenBank/DDBJ whole genome shotgun (WGS) entry which is preliminary data.</text>
</comment>
<dbReference type="STRING" id="991.IW20_03470"/>
<dbReference type="Gene3D" id="2.40.128.490">
    <property type="entry name" value="Uncharacterised protein PF14869, DUF4488"/>
    <property type="match status" value="1"/>
</dbReference>
<dbReference type="eggNOG" id="ENOG5032JAR">
    <property type="taxonomic scope" value="Bacteria"/>
</dbReference>